<gene>
    <name evidence="1" type="ORF">BTO32_11310</name>
</gene>
<sequence>MARYRTKDGDVLDAVCLAWYGRARGVVEAVLAANPGLAERGPVLPAGILIELPEFNRTPVNEATIRLWG</sequence>
<organism evidence="1 2">
    <name type="scientific">Marinobacter lutaoensis</name>
    <dbReference type="NCBI Taxonomy" id="135739"/>
    <lineage>
        <taxon>Bacteria</taxon>
        <taxon>Pseudomonadati</taxon>
        <taxon>Pseudomonadota</taxon>
        <taxon>Gammaproteobacteria</taxon>
        <taxon>Pseudomonadales</taxon>
        <taxon>Marinobacteraceae</taxon>
        <taxon>Marinobacter</taxon>
    </lineage>
</organism>
<dbReference type="Proteomes" id="UP000189339">
    <property type="component" value="Unassembled WGS sequence"/>
</dbReference>
<comment type="caution">
    <text evidence="1">The sequence shown here is derived from an EMBL/GenBank/DDBJ whole genome shotgun (WGS) entry which is preliminary data.</text>
</comment>
<dbReference type="STRING" id="135739.BTO32_11310"/>
<evidence type="ECO:0000313" key="1">
    <source>
        <dbReference type="EMBL" id="ONF43266.1"/>
    </source>
</evidence>
<dbReference type="InterPro" id="IPR008861">
    <property type="entry name" value="GpX-like"/>
</dbReference>
<reference evidence="1 2" key="1">
    <citation type="submission" date="2016-12" db="EMBL/GenBank/DDBJ databases">
        <title>Marinobacter lutaoensis whole genome sequencing.</title>
        <authorList>
            <person name="Verma A."/>
            <person name="Krishnamurthi S."/>
        </authorList>
    </citation>
    <scope>NUCLEOTIDE SEQUENCE [LARGE SCALE GENOMIC DNA]</scope>
    <source>
        <strain evidence="1 2">T5054</strain>
    </source>
</reference>
<dbReference type="RefSeq" id="WP_076724741.1">
    <property type="nucleotide sequence ID" value="NZ_MSCW01000007.1"/>
</dbReference>
<protein>
    <submittedName>
        <fullName evidence="1">Phage tail protein</fullName>
    </submittedName>
</protein>
<accession>A0A1V2DS87</accession>
<dbReference type="Pfam" id="PF05489">
    <property type="entry name" value="Phage_tail_X"/>
    <property type="match status" value="1"/>
</dbReference>
<dbReference type="OrthoDB" id="8759063at2"/>
<dbReference type="AlphaFoldDB" id="A0A1V2DS87"/>
<evidence type="ECO:0000313" key="2">
    <source>
        <dbReference type="Proteomes" id="UP000189339"/>
    </source>
</evidence>
<keyword evidence="2" id="KW-1185">Reference proteome</keyword>
<proteinExistence type="predicted"/>
<dbReference type="EMBL" id="MSCW01000007">
    <property type="protein sequence ID" value="ONF43266.1"/>
    <property type="molecule type" value="Genomic_DNA"/>
</dbReference>
<name>A0A1V2DS87_9GAMM</name>